<feature type="non-terminal residue" evidence="3">
    <location>
        <position position="1"/>
    </location>
</feature>
<reference evidence="3 4" key="1">
    <citation type="journal article" date="2023" name="IScience">
        <title>Expanded male sex-determining region conserved during the evolution of homothallism in the green alga Volvox.</title>
        <authorList>
            <person name="Yamamoto K."/>
            <person name="Matsuzaki R."/>
            <person name="Mahakham W."/>
            <person name="Heman W."/>
            <person name="Sekimoto H."/>
            <person name="Kawachi M."/>
            <person name="Minakuchi Y."/>
            <person name="Toyoda A."/>
            <person name="Nozaki H."/>
        </authorList>
    </citation>
    <scope>NUCLEOTIDE SEQUENCE [LARGE SCALE GENOMIC DNA]</scope>
    <source>
        <strain evidence="3 4">NIES-4468</strain>
    </source>
</reference>
<protein>
    <recommendedName>
        <fullName evidence="2">N-acetyltransferase ESCO acetyl-transferase domain-containing protein</fullName>
    </recommendedName>
</protein>
<dbReference type="InterPro" id="IPR028009">
    <property type="entry name" value="ESCO_Acetyltransf_dom"/>
</dbReference>
<evidence type="ECO:0000313" key="4">
    <source>
        <dbReference type="Proteomes" id="UP001165090"/>
    </source>
</evidence>
<feature type="region of interest" description="Disordered" evidence="1">
    <location>
        <begin position="1"/>
        <end position="33"/>
    </location>
</feature>
<sequence length="103" mass="10480">GEKKASEPAQAPPVAGSASSRHAAGPALLPASSSGAAITDRSAQRGECVRVALGVRSLWVEVSWRRRGVATRLLDAARCCMVPGVAAERCGVAFSACATTVMS</sequence>
<dbReference type="Proteomes" id="UP001165090">
    <property type="component" value="Unassembled WGS sequence"/>
</dbReference>
<evidence type="ECO:0000259" key="2">
    <source>
        <dbReference type="Pfam" id="PF13880"/>
    </source>
</evidence>
<feature type="domain" description="N-acetyltransferase ESCO acetyl-transferase" evidence="2">
    <location>
        <begin position="50"/>
        <end position="96"/>
    </location>
</feature>
<feature type="compositionally biased region" description="Low complexity" evidence="1">
    <location>
        <begin position="23"/>
        <end position="33"/>
    </location>
</feature>
<accession>A0ABQ5S508</accession>
<proteinExistence type="predicted"/>
<gene>
    <name evidence="3" type="ORF">VaNZ11_007983</name>
</gene>
<dbReference type="EMBL" id="BSDZ01000020">
    <property type="protein sequence ID" value="GLI64655.1"/>
    <property type="molecule type" value="Genomic_DNA"/>
</dbReference>
<comment type="caution">
    <text evidence="3">The sequence shown here is derived from an EMBL/GenBank/DDBJ whole genome shotgun (WGS) entry which is preliminary data.</text>
</comment>
<keyword evidence="4" id="KW-1185">Reference proteome</keyword>
<feature type="non-terminal residue" evidence="3">
    <location>
        <position position="103"/>
    </location>
</feature>
<evidence type="ECO:0000256" key="1">
    <source>
        <dbReference type="SAM" id="MobiDB-lite"/>
    </source>
</evidence>
<evidence type="ECO:0000313" key="3">
    <source>
        <dbReference type="EMBL" id="GLI64655.1"/>
    </source>
</evidence>
<name>A0ABQ5S508_9CHLO</name>
<dbReference type="Pfam" id="PF13880">
    <property type="entry name" value="Acetyltransf_13"/>
    <property type="match status" value="1"/>
</dbReference>
<organism evidence="3 4">
    <name type="scientific">Volvox africanus</name>
    <dbReference type="NCBI Taxonomy" id="51714"/>
    <lineage>
        <taxon>Eukaryota</taxon>
        <taxon>Viridiplantae</taxon>
        <taxon>Chlorophyta</taxon>
        <taxon>core chlorophytes</taxon>
        <taxon>Chlorophyceae</taxon>
        <taxon>CS clade</taxon>
        <taxon>Chlamydomonadales</taxon>
        <taxon>Volvocaceae</taxon>
        <taxon>Volvox</taxon>
    </lineage>
</organism>